<proteinExistence type="predicted"/>
<dbReference type="Proteomes" id="UP001168694">
    <property type="component" value="Unassembled WGS sequence"/>
</dbReference>
<protein>
    <submittedName>
        <fullName evidence="1">Uncharacterized protein</fullName>
    </submittedName>
</protein>
<accession>A0ABT8E8W3</accession>
<gene>
    <name evidence="1" type="ORF">QYF49_15285</name>
</gene>
<dbReference type="RefSeq" id="WP_290400484.1">
    <property type="nucleotide sequence ID" value="NZ_JAUHLN010000003.1"/>
</dbReference>
<name>A0ABT8E8W3_9BACL</name>
<evidence type="ECO:0000313" key="1">
    <source>
        <dbReference type="EMBL" id="MDN4074349.1"/>
    </source>
</evidence>
<comment type="caution">
    <text evidence="1">The sequence shown here is derived from an EMBL/GenBank/DDBJ whole genome shotgun (WGS) entry which is preliminary data.</text>
</comment>
<reference evidence="1" key="1">
    <citation type="submission" date="2023-06" db="EMBL/GenBank/DDBJ databases">
        <title>Draft Genome Sequences of Representative Paenibacillus Polymyxa, Bacillus cereus, Fictibacillus sp., and Brevibacillus agri Strains Isolated from Amazonian Dark Earth.</title>
        <authorList>
            <person name="Pellegrinetti T.A."/>
            <person name="Cunha I.C.M."/>
            <person name="Chaves M.G."/>
            <person name="Freitas A.S."/>
            <person name="Silva A.V.R."/>
            <person name="Tsai S.M."/>
            <person name="Mendes L.W."/>
        </authorList>
    </citation>
    <scope>NUCLEOTIDE SEQUENCE</scope>
    <source>
        <strain evidence="1">CENA-BCM004</strain>
    </source>
</reference>
<evidence type="ECO:0000313" key="2">
    <source>
        <dbReference type="Proteomes" id="UP001168694"/>
    </source>
</evidence>
<sequence>MQIDAKVRRGDNRLPDHVNRMDKLLILTPCSSNQ</sequence>
<organism evidence="1 2">
    <name type="scientific">Fictibacillus terranigra</name>
    <dbReference type="NCBI Taxonomy" id="3058424"/>
    <lineage>
        <taxon>Bacteria</taxon>
        <taxon>Bacillati</taxon>
        <taxon>Bacillota</taxon>
        <taxon>Bacilli</taxon>
        <taxon>Bacillales</taxon>
        <taxon>Fictibacillaceae</taxon>
        <taxon>Fictibacillus</taxon>
    </lineage>
</organism>
<dbReference type="EMBL" id="JAUHLN010000003">
    <property type="protein sequence ID" value="MDN4074349.1"/>
    <property type="molecule type" value="Genomic_DNA"/>
</dbReference>
<keyword evidence="2" id="KW-1185">Reference proteome</keyword>